<sequence>MTLCLIALGANSGVSFAANARGLAKAARQLPGRIGAISRIYRTPAWPPGAGPDFANAVALLHCTMAPNILLDRLHGIEARHGRVRERRWVARTLDLDLLDWHGTVRPDVPTVRHWMTLPPAVQASIAPDQLILPHPRLQDRAFVLIPLCDVAPDWRHPLTGRTARAMLMALSGAERGQITAIGPVHGVVNIKRR</sequence>
<evidence type="ECO:0000256" key="2">
    <source>
        <dbReference type="ARBA" id="ARBA00005810"/>
    </source>
</evidence>
<dbReference type="AlphaFoldDB" id="A0A1H7JJE9"/>
<dbReference type="EMBL" id="FNZQ01000001">
    <property type="protein sequence ID" value="SEK74719.1"/>
    <property type="molecule type" value="Genomic_DNA"/>
</dbReference>
<dbReference type="EC" id="2.7.6.3" evidence="3"/>
<evidence type="ECO:0000256" key="1">
    <source>
        <dbReference type="ARBA" id="ARBA00005051"/>
    </source>
</evidence>
<evidence type="ECO:0000256" key="10">
    <source>
        <dbReference type="ARBA" id="ARBA00029409"/>
    </source>
</evidence>
<evidence type="ECO:0000313" key="16">
    <source>
        <dbReference type="Proteomes" id="UP000199283"/>
    </source>
</evidence>
<feature type="chain" id="PRO_5011662804" description="2-amino-4-hydroxy-6-hydroxymethyldihydropteridine pyrophosphokinase" evidence="13">
    <location>
        <begin position="18"/>
        <end position="194"/>
    </location>
</feature>
<comment type="similarity">
    <text evidence="2">Belongs to the HPPK family.</text>
</comment>
<protein>
    <recommendedName>
        <fullName evidence="4">2-amino-4-hydroxy-6-hydroxymethyldihydropteridine pyrophosphokinase</fullName>
        <ecNumber evidence="3">2.7.6.3</ecNumber>
    </recommendedName>
    <alternativeName>
        <fullName evidence="11">6-hydroxymethyl-7,8-dihydropterin pyrophosphokinase</fullName>
    </alternativeName>
    <alternativeName>
        <fullName evidence="12">7,8-dihydro-6-hydroxymethylpterin-pyrophosphokinase</fullName>
    </alternativeName>
</protein>
<evidence type="ECO:0000256" key="9">
    <source>
        <dbReference type="ARBA" id="ARBA00022909"/>
    </source>
</evidence>
<dbReference type="InterPro" id="IPR035907">
    <property type="entry name" value="Hppk_sf"/>
</dbReference>
<gene>
    <name evidence="15" type="ORF">SAMN04488526_1390</name>
</gene>
<dbReference type="UniPathway" id="UPA00077">
    <property type="reaction ID" value="UER00155"/>
</dbReference>
<dbReference type="GO" id="GO:0046654">
    <property type="term" value="P:tetrahydrofolate biosynthetic process"/>
    <property type="evidence" value="ECO:0007669"/>
    <property type="project" value="UniProtKB-UniPathway"/>
</dbReference>
<dbReference type="CDD" id="cd00483">
    <property type="entry name" value="HPPK"/>
    <property type="match status" value="1"/>
</dbReference>
<keyword evidence="8" id="KW-0067">ATP-binding</keyword>
<keyword evidence="13" id="KW-0732">Signal</keyword>
<reference evidence="15 16" key="1">
    <citation type="submission" date="2016-10" db="EMBL/GenBank/DDBJ databases">
        <authorList>
            <person name="de Groot N.N."/>
        </authorList>
    </citation>
    <scope>NUCLEOTIDE SEQUENCE [LARGE SCALE GENOMIC DNA]</scope>
    <source>
        <strain evidence="15 16">DSM 14858</strain>
    </source>
</reference>
<dbReference type="PANTHER" id="PTHR43071:SF1">
    <property type="entry name" value="2-AMINO-4-HYDROXY-6-HYDROXYMETHYLDIHYDROPTERIDINE PYROPHOSPHOKINASE"/>
    <property type="match status" value="1"/>
</dbReference>
<dbReference type="Gene3D" id="3.30.70.560">
    <property type="entry name" value="7,8-Dihydro-6-hydroxymethylpterin-pyrophosphokinase HPPK"/>
    <property type="match status" value="1"/>
</dbReference>
<comment type="pathway">
    <text evidence="1">Cofactor biosynthesis; tetrahydrofolate biosynthesis; 2-amino-4-hydroxy-6-hydroxymethyl-7,8-dihydropteridine diphosphate from 7,8-dihydroneopterin triphosphate: step 4/4.</text>
</comment>
<evidence type="ECO:0000256" key="6">
    <source>
        <dbReference type="ARBA" id="ARBA00022741"/>
    </source>
</evidence>
<dbReference type="GO" id="GO:0003848">
    <property type="term" value="F:2-amino-4-hydroxy-6-hydroxymethyldihydropteridine diphosphokinase activity"/>
    <property type="evidence" value="ECO:0007669"/>
    <property type="project" value="UniProtKB-EC"/>
</dbReference>
<keyword evidence="7 15" id="KW-0418">Kinase</keyword>
<evidence type="ECO:0000256" key="7">
    <source>
        <dbReference type="ARBA" id="ARBA00022777"/>
    </source>
</evidence>
<keyword evidence="5" id="KW-0808">Transferase</keyword>
<keyword evidence="16" id="KW-1185">Reference proteome</keyword>
<keyword evidence="6" id="KW-0547">Nucleotide-binding</keyword>
<evidence type="ECO:0000256" key="13">
    <source>
        <dbReference type="SAM" id="SignalP"/>
    </source>
</evidence>
<evidence type="ECO:0000256" key="3">
    <source>
        <dbReference type="ARBA" id="ARBA00013253"/>
    </source>
</evidence>
<dbReference type="GO" id="GO:0046656">
    <property type="term" value="P:folic acid biosynthetic process"/>
    <property type="evidence" value="ECO:0007669"/>
    <property type="project" value="UniProtKB-KW"/>
</dbReference>
<dbReference type="NCBIfam" id="TIGR01498">
    <property type="entry name" value="folK"/>
    <property type="match status" value="1"/>
</dbReference>
<organism evidence="15 16">
    <name type="scientific">Jannaschia helgolandensis</name>
    <dbReference type="NCBI Taxonomy" id="188906"/>
    <lineage>
        <taxon>Bacteria</taxon>
        <taxon>Pseudomonadati</taxon>
        <taxon>Pseudomonadota</taxon>
        <taxon>Alphaproteobacteria</taxon>
        <taxon>Rhodobacterales</taxon>
        <taxon>Roseobacteraceae</taxon>
        <taxon>Jannaschia</taxon>
    </lineage>
</organism>
<dbReference type="GO" id="GO:0016301">
    <property type="term" value="F:kinase activity"/>
    <property type="evidence" value="ECO:0007669"/>
    <property type="project" value="UniProtKB-KW"/>
</dbReference>
<name>A0A1H7JJE9_9RHOB</name>
<evidence type="ECO:0000256" key="8">
    <source>
        <dbReference type="ARBA" id="ARBA00022840"/>
    </source>
</evidence>
<evidence type="ECO:0000256" key="12">
    <source>
        <dbReference type="ARBA" id="ARBA00033413"/>
    </source>
</evidence>
<dbReference type="PANTHER" id="PTHR43071">
    <property type="entry name" value="2-AMINO-4-HYDROXY-6-HYDROXYMETHYLDIHYDROPTERIDINE PYROPHOSPHOKINASE"/>
    <property type="match status" value="1"/>
</dbReference>
<accession>A0A1H7JJE9</accession>
<dbReference type="Proteomes" id="UP000199283">
    <property type="component" value="Unassembled WGS sequence"/>
</dbReference>
<proteinExistence type="inferred from homology"/>
<dbReference type="Pfam" id="PF01288">
    <property type="entry name" value="HPPK"/>
    <property type="match status" value="1"/>
</dbReference>
<dbReference type="SUPFAM" id="SSF55083">
    <property type="entry name" value="6-hydroxymethyl-7,8-dihydropterin pyrophosphokinase, HPPK"/>
    <property type="match status" value="1"/>
</dbReference>
<comment type="function">
    <text evidence="10">Catalyzes the transfer of pyrophosphate from adenosine triphosphate (ATP) to 6-hydroxymethyl-7,8-dihydropterin, an enzymatic step in folate biosynthesis pathway.</text>
</comment>
<feature type="domain" description="7,8-dihydro-6-hydroxymethylpterin-pyrophosphokinase" evidence="14">
    <location>
        <begin position="6"/>
        <end position="153"/>
    </location>
</feature>
<feature type="signal peptide" evidence="13">
    <location>
        <begin position="1"/>
        <end position="17"/>
    </location>
</feature>
<dbReference type="GO" id="GO:0005524">
    <property type="term" value="F:ATP binding"/>
    <property type="evidence" value="ECO:0007669"/>
    <property type="project" value="UniProtKB-KW"/>
</dbReference>
<evidence type="ECO:0000259" key="14">
    <source>
        <dbReference type="Pfam" id="PF01288"/>
    </source>
</evidence>
<keyword evidence="9" id="KW-0289">Folate biosynthesis</keyword>
<evidence type="ECO:0000256" key="5">
    <source>
        <dbReference type="ARBA" id="ARBA00022679"/>
    </source>
</evidence>
<evidence type="ECO:0000313" key="15">
    <source>
        <dbReference type="EMBL" id="SEK74719.1"/>
    </source>
</evidence>
<evidence type="ECO:0000256" key="4">
    <source>
        <dbReference type="ARBA" id="ARBA00016218"/>
    </source>
</evidence>
<dbReference type="InterPro" id="IPR000550">
    <property type="entry name" value="Hppk"/>
</dbReference>
<dbReference type="STRING" id="188906.SAMN04488526_1390"/>
<evidence type="ECO:0000256" key="11">
    <source>
        <dbReference type="ARBA" id="ARBA00029766"/>
    </source>
</evidence>